<dbReference type="PANTHER" id="PTHR48207:SF3">
    <property type="entry name" value="SUCCINATE--HYDROXYMETHYLGLUTARATE COA-TRANSFERASE"/>
    <property type="match status" value="1"/>
</dbReference>
<sequence>MTPVVESAHARPPLDGFTVVDLSSGIAGAYCTKLLVDAGAQVVKLEDPNGDQLRRWSASDTPMADDVDSPLFQYLSASKSSMVVDPSSSNGIARAGDVIRNSHAVVWSPGSELAAHPELAPARLREANPNLIVTAITPFGLEGPWAGRAASDLTLQAWSGGIWARGLPERPPVYVGGRQDQWAAGIMGGVATLLARIAQIRSGRGQLVDVSTLEALCQWLFGYSPMTCFDVAGSPLKSKRSVHVPGVEETSDGYVGTMVGTGQQWLDFCAMVEHPEWAEDPSLLRVDTRSDNGSAITAQITEWTSARTTDEVRELASAFLIPNSPIGNGETLPHFDHFIARGAFVKNPSGGFLQPTLPYTLHGVPMREFGPAPALGEGPVELPTADDAGEVQLEEDSALAELPLSGIRILDLTSLFAGPFFTRLLGMFGAEVIHLESVGRPDLYRMYSLRDVGRDPQWQEWVPNFAGANTNKLGLTLDLSTARGHELFLDLVATCDVVVENFSARVMDNLNLGYEELRRRRPDLLMVRMPGFGLDGPWRGVPAFAPIIEDASGITWLTGYPDEKPQEAQSVGDPNAALHALAATLIALLHRRRTGEGTLVEAPMIGAALNISAEQVIEFSASGHLMMRDGNRGVAAAPQGLYLSASIDEFGQRDCWVALAVETDEQWHALVGVIPDVDPDVAFNDVQARRKNHDAIDAAISKWCATRGADEIVEELWPAGVPVGKVIPPHRQGDLAQLQARHFFEAVEHPVLGVARYDTFAARFSAGPFQFNRAPAPTLGQHNAVVLAEVGCGDDDLRCLEEEGVIGTDPKMG</sequence>
<dbReference type="InterPro" id="IPR044855">
    <property type="entry name" value="CoA-Trfase_III_dom3_sf"/>
</dbReference>
<accession>A0ABM9LKC1</accession>
<dbReference type="SUPFAM" id="SSF89796">
    <property type="entry name" value="CoA-transferase family III (CaiB/BaiF)"/>
    <property type="match status" value="2"/>
</dbReference>
<dbReference type="Gene3D" id="3.30.1540.10">
    <property type="entry name" value="formyl-coa transferase, domain 3"/>
    <property type="match status" value="2"/>
</dbReference>
<dbReference type="Pfam" id="PF02515">
    <property type="entry name" value="CoA_transf_3"/>
    <property type="match status" value="2"/>
</dbReference>
<evidence type="ECO:0000313" key="3">
    <source>
        <dbReference type="Proteomes" id="UP001190465"/>
    </source>
</evidence>
<keyword evidence="3" id="KW-1185">Reference proteome</keyword>
<reference evidence="2 3" key="1">
    <citation type="submission" date="2023-08" db="EMBL/GenBank/DDBJ databases">
        <authorList>
            <person name="Folkvardsen B D."/>
            <person name="Norman A."/>
        </authorList>
    </citation>
    <scope>NUCLEOTIDE SEQUENCE [LARGE SCALE GENOMIC DNA]</scope>
    <source>
        <strain evidence="2 3">Mu0053</strain>
    </source>
</reference>
<dbReference type="InterPro" id="IPR023606">
    <property type="entry name" value="CoA-Trfase_III_dom_1_sf"/>
</dbReference>
<dbReference type="InterPro" id="IPR003673">
    <property type="entry name" value="CoA-Trfase_fam_III"/>
</dbReference>
<evidence type="ECO:0000256" key="1">
    <source>
        <dbReference type="ARBA" id="ARBA00022679"/>
    </source>
</evidence>
<dbReference type="PANTHER" id="PTHR48207">
    <property type="entry name" value="SUCCINATE--HYDROXYMETHYLGLUTARATE COA-TRANSFERASE"/>
    <property type="match status" value="1"/>
</dbReference>
<proteinExistence type="predicted"/>
<gene>
    <name evidence="2" type="ORF">MU0053_001679</name>
</gene>
<keyword evidence="1 2" id="KW-0808">Transferase</keyword>
<name>A0ABM9LKC1_9MYCO</name>
<dbReference type="Gene3D" id="3.40.50.10540">
    <property type="entry name" value="Crotonobetainyl-coa:carnitine coa-transferase, domain 1"/>
    <property type="match status" value="2"/>
</dbReference>
<organism evidence="2 3">
    <name type="scientific">[Mycobacterium] burgundiense</name>
    <dbReference type="NCBI Taxonomy" id="3064286"/>
    <lineage>
        <taxon>Bacteria</taxon>
        <taxon>Bacillati</taxon>
        <taxon>Actinomycetota</taxon>
        <taxon>Actinomycetes</taxon>
        <taxon>Mycobacteriales</taxon>
        <taxon>Mycobacteriaceae</taxon>
        <taxon>Mycolicibacterium</taxon>
    </lineage>
</organism>
<dbReference type="EMBL" id="OY726397">
    <property type="protein sequence ID" value="CAJ1500469.1"/>
    <property type="molecule type" value="Genomic_DNA"/>
</dbReference>
<dbReference type="InterPro" id="IPR050483">
    <property type="entry name" value="CoA-transferase_III_domain"/>
</dbReference>
<dbReference type="EC" id="2.8.3.-" evidence="2"/>
<dbReference type="GO" id="GO:0016740">
    <property type="term" value="F:transferase activity"/>
    <property type="evidence" value="ECO:0007669"/>
    <property type="project" value="UniProtKB-KW"/>
</dbReference>
<protein>
    <submittedName>
        <fullName evidence="2">CoA transferase</fullName>
        <ecNumber evidence="2">2.8.3.-</ecNumber>
    </submittedName>
</protein>
<dbReference type="Proteomes" id="UP001190465">
    <property type="component" value="Chromosome"/>
</dbReference>
<evidence type="ECO:0000313" key="2">
    <source>
        <dbReference type="EMBL" id="CAJ1500469.1"/>
    </source>
</evidence>